<dbReference type="Ensembl" id="ENSCCRT00020105301.1">
    <property type="protein sequence ID" value="ENSCCRP00020096317.1"/>
    <property type="gene ID" value="ENSCCRG00020044345.1"/>
</dbReference>
<dbReference type="Ensembl" id="ENSCCRT00015049797.1">
    <property type="protein sequence ID" value="ENSCCRP00015048179.1"/>
    <property type="gene ID" value="ENSCCRG00015019928.1"/>
</dbReference>
<reference evidence="1" key="1">
    <citation type="submission" date="2025-05" db="UniProtKB">
        <authorList>
            <consortium name="Ensembl"/>
        </authorList>
    </citation>
    <scope>IDENTIFICATION</scope>
</reference>
<organism evidence="1 2">
    <name type="scientific">Cyprinus carpio</name>
    <name type="common">Common carp</name>
    <dbReference type="NCBI Taxonomy" id="7962"/>
    <lineage>
        <taxon>Eukaryota</taxon>
        <taxon>Metazoa</taxon>
        <taxon>Chordata</taxon>
        <taxon>Craniata</taxon>
        <taxon>Vertebrata</taxon>
        <taxon>Euteleostomi</taxon>
        <taxon>Actinopterygii</taxon>
        <taxon>Neopterygii</taxon>
        <taxon>Teleostei</taxon>
        <taxon>Ostariophysi</taxon>
        <taxon>Cypriniformes</taxon>
        <taxon>Cyprinidae</taxon>
        <taxon>Cyprininae</taxon>
        <taxon>Cyprinus</taxon>
    </lineage>
</organism>
<evidence type="ECO:0000313" key="1">
    <source>
        <dbReference type="Ensembl" id="ENSCCRP00020096317.1"/>
    </source>
</evidence>
<proteinExistence type="predicted"/>
<dbReference type="AlphaFoldDB" id="A0A8C2JNQ9"/>
<name>A0A8C2JNQ9_CYPCA</name>
<sequence length="88" mass="10196">MPLTVIILLSKFLLHPKIKIQSPELPSVEHKIRRFTKCSPGKMQCKIYEQRTNTKLSFDNYAVVSDTCSEMARSFSKPTLIRLANKLW</sequence>
<dbReference type="Proteomes" id="UP000694700">
    <property type="component" value="Unplaced"/>
</dbReference>
<dbReference type="Proteomes" id="UP000694701">
    <property type="component" value="Unplaced"/>
</dbReference>
<evidence type="ECO:0000313" key="2">
    <source>
        <dbReference type="Proteomes" id="UP000694701"/>
    </source>
</evidence>
<accession>A0A8C2JNQ9</accession>
<protein>
    <submittedName>
        <fullName evidence="1">Uncharacterized protein</fullName>
    </submittedName>
</protein>